<feature type="region of interest" description="Disordered" evidence="12">
    <location>
        <begin position="468"/>
        <end position="513"/>
    </location>
</feature>
<keyword evidence="9" id="KW-0961">Cell wall biogenesis/degradation</keyword>
<evidence type="ECO:0000256" key="7">
    <source>
        <dbReference type="ARBA" id="ARBA00022833"/>
    </source>
</evidence>
<dbReference type="GO" id="GO:0046872">
    <property type="term" value="F:metal ion binding"/>
    <property type="evidence" value="ECO:0007669"/>
    <property type="project" value="UniProtKB-KW"/>
</dbReference>
<dbReference type="PANTHER" id="PTHR37425">
    <property type="match status" value="1"/>
</dbReference>
<evidence type="ECO:0000256" key="6">
    <source>
        <dbReference type="ARBA" id="ARBA00022801"/>
    </source>
</evidence>
<comment type="cofactor">
    <cofactor evidence="1">
        <name>Zn(2+)</name>
        <dbReference type="ChEBI" id="CHEBI:29105"/>
    </cofactor>
</comment>
<dbReference type="CDD" id="cd14844">
    <property type="entry name" value="Zn-DD-carboxypeptidase_like"/>
    <property type="match status" value="1"/>
</dbReference>
<evidence type="ECO:0000256" key="4">
    <source>
        <dbReference type="ARBA" id="ARBA00022723"/>
    </source>
</evidence>
<evidence type="ECO:0000256" key="3">
    <source>
        <dbReference type="ARBA" id="ARBA00022670"/>
    </source>
</evidence>
<evidence type="ECO:0000256" key="2">
    <source>
        <dbReference type="ARBA" id="ARBA00004776"/>
    </source>
</evidence>
<comment type="pathway">
    <text evidence="2">Cell wall biogenesis; cell wall polysaccharide biosynthesis.</text>
</comment>
<evidence type="ECO:0000256" key="10">
    <source>
        <dbReference type="ARBA" id="ARBA00093448"/>
    </source>
</evidence>
<dbReference type="InterPro" id="IPR010275">
    <property type="entry name" value="MepK"/>
</dbReference>
<reference evidence="13" key="1">
    <citation type="submission" date="2024-05" db="EMBL/GenBank/DDBJ databases">
        <authorList>
            <person name="Kim S."/>
            <person name="Heo J."/>
            <person name="Choi H."/>
            <person name="Choi Y."/>
            <person name="Kwon S.-W."/>
            <person name="Kim Y."/>
        </authorList>
    </citation>
    <scope>NUCLEOTIDE SEQUENCE</scope>
    <source>
        <strain evidence="13">KACC 23698</strain>
    </source>
</reference>
<feature type="region of interest" description="Disordered" evidence="12">
    <location>
        <begin position="570"/>
        <end position="598"/>
    </location>
</feature>
<evidence type="ECO:0000256" key="5">
    <source>
        <dbReference type="ARBA" id="ARBA00022729"/>
    </source>
</evidence>
<evidence type="ECO:0000313" key="13">
    <source>
        <dbReference type="EMBL" id="XBO37939.1"/>
    </source>
</evidence>
<dbReference type="GO" id="GO:0006508">
    <property type="term" value="P:proteolysis"/>
    <property type="evidence" value="ECO:0007669"/>
    <property type="project" value="UniProtKB-KW"/>
</dbReference>
<sequence>MLGETGNLGDAVANGDTRAISIYHTHSKESATITFKRNGVYDRDGLEKLNWILRDWRRDEPTSMDPRLFDIAWEVYRETGSQEPINIVSAYRAPETNAMLRRRSRAVAKHSQHMLGKAMDFYLPDASMAKVREIALRLQRGGVGYYPTAYNPFVHLDAGSVRHWPRLSRDQLTRLFPDGKTVHMPTDGKPMPRYEEAAAEVVANGGTVFAYAGGENEEGPAPVVASRRGKSFFAALFGIGGGEDEDEDLVQAPRGRGGRVASRPPPQAQAYAPSATVDDRFVGAYATRAMFASAAPAQPVRAAIAPRPAPAPAPQVEDEAPGVQERPIVVGSLGPAGAAVIEPTPSPAPAPVAPKLVDVPQPLIRPTALLPAVSQPQAAPPQPQMVWQAGPAGAPGQSSPVGAADAAPRFAAVPLPLARPADLGGAIASATPAALLTVANVPLPPSRPIALASLVPMIPASLPAGTPALAAPETAPRSVEPARRAHQEPVAARETARDASAHPSPEPSEDEALDRDGLKSLFAGASVAGAARPGVAPKAPSVSTAKARPTQREIAHAAANPVATVAMNFSHGPNELTTDRFSGPAVKPLGSARFTPAR</sequence>
<dbReference type="GO" id="GO:0071555">
    <property type="term" value="P:cell wall organization"/>
    <property type="evidence" value="ECO:0007669"/>
    <property type="project" value="UniProtKB-KW"/>
</dbReference>
<dbReference type="PANTHER" id="PTHR37425:SF1">
    <property type="entry name" value="OUTER MEMBRANE PROTEIN"/>
    <property type="match status" value="1"/>
</dbReference>
<keyword evidence="8" id="KW-0482">Metalloprotease</keyword>
<dbReference type="Pfam" id="PF05951">
    <property type="entry name" value="Peptidase_M15_2"/>
    <property type="match status" value="1"/>
</dbReference>
<dbReference type="InterPro" id="IPR009045">
    <property type="entry name" value="Zn_M74/Hedgehog-like"/>
</dbReference>
<proteinExistence type="inferred from homology"/>
<dbReference type="EMBL" id="CP157484">
    <property type="protein sequence ID" value="XBO37939.1"/>
    <property type="molecule type" value="Genomic_DNA"/>
</dbReference>
<evidence type="ECO:0000256" key="1">
    <source>
        <dbReference type="ARBA" id="ARBA00001947"/>
    </source>
</evidence>
<evidence type="ECO:0000256" key="8">
    <source>
        <dbReference type="ARBA" id="ARBA00023049"/>
    </source>
</evidence>
<keyword evidence="6" id="KW-0378">Hydrolase</keyword>
<organism evidence="13">
    <name type="scientific">Alsobacter sp. KACC 23698</name>
    <dbReference type="NCBI Taxonomy" id="3149229"/>
    <lineage>
        <taxon>Bacteria</taxon>
        <taxon>Pseudomonadati</taxon>
        <taxon>Pseudomonadota</taxon>
        <taxon>Alphaproteobacteria</taxon>
        <taxon>Hyphomicrobiales</taxon>
        <taxon>Alsobacteraceae</taxon>
        <taxon>Alsobacter</taxon>
    </lineage>
</organism>
<protein>
    <recommendedName>
        <fullName evidence="11">Murein endopeptidase K</fullName>
    </recommendedName>
</protein>
<dbReference type="AlphaFoldDB" id="A0AAU7JCQ6"/>
<dbReference type="Gene3D" id="3.30.1380.10">
    <property type="match status" value="1"/>
</dbReference>
<evidence type="ECO:0000256" key="11">
    <source>
        <dbReference type="ARBA" id="ARBA00093666"/>
    </source>
</evidence>
<keyword evidence="3" id="KW-0645">Protease</keyword>
<evidence type="ECO:0000256" key="12">
    <source>
        <dbReference type="SAM" id="MobiDB-lite"/>
    </source>
</evidence>
<dbReference type="RefSeq" id="WP_406854765.1">
    <property type="nucleotide sequence ID" value="NZ_CP157484.1"/>
</dbReference>
<evidence type="ECO:0000256" key="9">
    <source>
        <dbReference type="ARBA" id="ARBA00023316"/>
    </source>
</evidence>
<dbReference type="SUPFAM" id="SSF55166">
    <property type="entry name" value="Hedgehog/DD-peptidase"/>
    <property type="match status" value="1"/>
</dbReference>
<dbReference type="GO" id="GO:0008237">
    <property type="term" value="F:metallopeptidase activity"/>
    <property type="evidence" value="ECO:0007669"/>
    <property type="project" value="UniProtKB-KW"/>
</dbReference>
<keyword evidence="4" id="KW-0479">Metal-binding</keyword>
<gene>
    <name evidence="13" type="ORF">ABEG18_19785</name>
</gene>
<keyword evidence="5" id="KW-0732">Signal</keyword>
<comment type="similarity">
    <text evidence="10">Belongs to the peptidase M15 family.</text>
</comment>
<accession>A0AAU7JCQ6</accession>
<keyword evidence="7" id="KW-0862">Zinc</keyword>
<name>A0AAU7JCQ6_9HYPH</name>